<organism evidence="2 3">
    <name type="scientific">Tothia fuscella</name>
    <dbReference type="NCBI Taxonomy" id="1048955"/>
    <lineage>
        <taxon>Eukaryota</taxon>
        <taxon>Fungi</taxon>
        <taxon>Dikarya</taxon>
        <taxon>Ascomycota</taxon>
        <taxon>Pezizomycotina</taxon>
        <taxon>Dothideomycetes</taxon>
        <taxon>Pleosporomycetidae</taxon>
        <taxon>Venturiales</taxon>
        <taxon>Cylindrosympodiaceae</taxon>
        <taxon>Tothia</taxon>
    </lineage>
</organism>
<feature type="non-terminal residue" evidence="2">
    <location>
        <position position="1"/>
    </location>
</feature>
<evidence type="ECO:0000259" key="1">
    <source>
        <dbReference type="PROSITE" id="PS51462"/>
    </source>
</evidence>
<accession>A0A9P4U240</accession>
<proteinExistence type="predicted"/>
<dbReference type="OrthoDB" id="276276at2759"/>
<dbReference type="PANTHER" id="PTHR43736">
    <property type="entry name" value="ADP-RIBOSE PYROPHOSPHATASE"/>
    <property type="match status" value="1"/>
</dbReference>
<feature type="domain" description="Nudix hydrolase" evidence="1">
    <location>
        <begin position="9"/>
        <end position="145"/>
    </location>
</feature>
<dbReference type="Pfam" id="PF00293">
    <property type="entry name" value="NUDIX"/>
    <property type="match status" value="1"/>
</dbReference>
<dbReference type="CDD" id="cd02883">
    <property type="entry name" value="NUDIX_Hydrolase"/>
    <property type="match status" value="1"/>
</dbReference>
<protein>
    <recommendedName>
        <fullName evidence="1">Nudix hydrolase domain-containing protein</fullName>
    </recommendedName>
</protein>
<dbReference type="PANTHER" id="PTHR43736:SF1">
    <property type="entry name" value="DIHYDRONEOPTERIN TRIPHOSPHATE DIPHOSPHATASE"/>
    <property type="match status" value="1"/>
</dbReference>
<dbReference type="SUPFAM" id="SSF55811">
    <property type="entry name" value="Nudix"/>
    <property type="match status" value="1"/>
</dbReference>
<reference evidence="2" key="1">
    <citation type="journal article" date="2020" name="Stud. Mycol.">
        <title>101 Dothideomycetes genomes: a test case for predicting lifestyles and emergence of pathogens.</title>
        <authorList>
            <person name="Haridas S."/>
            <person name="Albert R."/>
            <person name="Binder M."/>
            <person name="Bloem J."/>
            <person name="Labutti K."/>
            <person name="Salamov A."/>
            <person name="Andreopoulos B."/>
            <person name="Baker S."/>
            <person name="Barry K."/>
            <person name="Bills G."/>
            <person name="Bluhm B."/>
            <person name="Cannon C."/>
            <person name="Castanera R."/>
            <person name="Culley D."/>
            <person name="Daum C."/>
            <person name="Ezra D."/>
            <person name="Gonzalez J."/>
            <person name="Henrissat B."/>
            <person name="Kuo A."/>
            <person name="Liang C."/>
            <person name="Lipzen A."/>
            <person name="Lutzoni F."/>
            <person name="Magnuson J."/>
            <person name="Mondo S."/>
            <person name="Nolan M."/>
            <person name="Ohm R."/>
            <person name="Pangilinan J."/>
            <person name="Park H.-J."/>
            <person name="Ramirez L."/>
            <person name="Alfaro M."/>
            <person name="Sun H."/>
            <person name="Tritt A."/>
            <person name="Yoshinaga Y."/>
            <person name="Zwiers L.-H."/>
            <person name="Turgeon B."/>
            <person name="Goodwin S."/>
            <person name="Spatafora J."/>
            <person name="Crous P."/>
            <person name="Grigoriev I."/>
        </authorList>
    </citation>
    <scope>NUCLEOTIDE SEQUENCE</scope>
    <source>
        <strain evidence="2">CBS 130266</strain>
    </source>
</reference>
<evidence type="ECO:0000313" key="3">
    <source>
        <dbReference type="Proteomes" id="UP000800235"/>
    </source>
</evidence>
<dbReference type="Gene3D" id="3.90.79.10">
    <property type="entry name" value="Nucleoside Triphosphate Pyrophosphohydrolase"/>
    <property type="match status" value="1"/>
</dbReference>
<feature type="non-terminal residue" evidence="2">
    <location>
        <position position="154"/>
    </location>
</feature>
<comment type="caution">
    <text evidence="2">The sequence shown here is derived from an EMBL/GenBank/DDBJ whole genome shotgun (WGS) entry which is preliminary data.</text>
</comment>
<keyword evidence="3" id="KW-1185">Reference proteome</keyword>
<dbReference type="InterPro" id="IPR000086">
    <property type="entry name" value="NUDIX_hydrolase_dom"/>
</dbReference>
<name>A0A9P4U240_9PEZI</name>
<dbReference type="InterPro" id="IPR015797">
    <property type="entry name" value="NUDIX_hydrolase-like_dom_sf"/>
</dbReference>
<dbReference type="AlphaFoldDB" id="A0A9P4U240"/>
<gene>
    <name evidence="2" type="ORF">EJ08DRAFT_570290</name>
</gene>
<dbReference type="Proteomes" id="UP000800235">
    <property type="component" value="Unassembled WGS sequence"/>
</dbReference>
<sequence>EYLDEHHHLHQLVASSTIFHNNRVLLVQRSSQEKSYKSYWEIPGGSCEFTDASILHAAAREVFEETGLHVSHFRCQLGEGLHFETGPTVKRKQWMKFTFDVEVEEAEVPLNPEEHQKWVWAMEEEVKQDKAGKFRLIWIAPAQKDIILEGFARR</sequence>
<evidence type="ECO:0000313" key="2">
    <source>
        <dbReference type="EMBL" id="KAF2433567.1"/>
    </source>
</evidence>
<dbReference type="EMBL" id="MU007020">
    <property type="protein sequence ID" value="KAF2433567.1"/>
    <property type="molecule type" value="Genomic_DNA"/>
</dbReference>
<dbReference type="PROSITE" id="PS51462">
    <property type="entry name" value="NUDIX"/>
    <property type="match status" value="1"/>
</dbReference>